<accession>A0A6G0X4Q3</accession>
<keyword evidence="8" id="KW-1185">Reference proteome</keyword>
<feature type="transmembrane region" description="Helical" evidence="5">
    <location>
        <begin position="43"/>
        <end position="64"/>
    </location>
</feature>
<dbReference type="Proteomes" id="UP000481153">
    <property type="component" value="Unassembled WGS sequence"/>
</dbReference>
<gene>
    <name evidence="7" type="ORF">Ae201684_008435</name>
</gene>
<dbReference type="AlphaFoldDB" id="A0A6G0X4Q3"/>
<comment type="caution">
    <text evidence="7">The sequence shown here is derived from an EMBL/GenBank/DDBJ whole genome shotgun (WGS) entry which is preliminary data.</text>
</comment>
<keyword evidence="4 5" id="KW-0472">Membrane</keyword>
<dbReference type="VEuPathDB" id="FungiDB:AeMF1_000170"/>
<evidence type="ECO:0000259" key="6">
    <source>
        <dbReference type="Pfam" id="PF13886"/>
    </source>
</evidence>
<evidence type="ECO:0000256" key="5">
    <source>
        <dbReference type="SAM" id="Phobius"/>
    </source>
</evidence>
<evidence type="ECO:0000256" key="2">
    <source>
        <dbReference type="ARBA" id="ARBA00022692"/>
    </source>
</evidence>
<evidence type="ECO:0000256" key="3">
    <source>
        <dbReference type="ARBA" id="ARBA00022989"/>
    </source>
</evidence>
<dbReference type="GO" id="GO:0016020">
    <property type="term" value="C:membrane"/>
    <property type="evidence" value="ECO:0007669"/>
    <property type="project" value="UniProtKB-SubCell"/>
</dbReference>
<feature type="domain" description="TM7S3/TM198-like" evidence="6">
    <location>
        <begin position="27"/>
        <end position="217"/>
    </location>
</feature>
<feature type="transmembrane region" description="Helical" evidence="5">
    <location>
        <begin position="17"/>
        <end position="36"/>
    </location>
</feature>
<reference evidence="7 8" key="1">
    <citation type="submission" date="2019-07" db="EMBL/GenBank/DDBJ databases">
        <title>Genomics analysis of Aphanomyces spp. identifies a new class of oomycete effector associated with host adaptation.</title>
        <authorList>
            <person name="Gaulin E."/>
        </authorList>
    </citation>
    <scope>NUCLEOTIDE SEQUENCE [LARGE SCALE GENOMIC DNA]</scope>
    <source>
        <strain evidence="7 8">ATCC 201684</strain>
    </source>
</reference>
<evidence type="ECO:0000313" key="7">
    <source>
        <dbReference type="EMBL" id="KAF0734958.1"/>
    </source>
</evidence>
<feature type="transmembrane region" description="Helical" evidence="5">
    <location>
        <begin position="103"/>
        <end position="124"/>
    </location>
</feature>
<keyword evidence="3 5" id="KW-1133">Transmembrane helix</keyword>
<organism evidence="7 8">
    <name type="scientific">Aphanomyces euteiches</name>
    <dbReference type="NCBI Taxonomy" id="100861"/>
    <lineage>
        <taxon>Eukaryota</taxon>
        <taxon>Sar</taxon>
        <taxon>Stramenopiles</taxon>
        <taxon>Oomycota</taxon>
        <taxon>Saprolegniomycetes</taxon>
        <taxon>Saprolegniales</taxon>
        <taxon>Verrucalvaceae</taxon>
        <taxon>Aphanomyces</taxon>
    </lineage>
</organism>
<feature type="transmembrane region" description="Helical" evidence="5">
    <location>
        <begin position="76"/>
        <end position="96"/>
    </location>
</feature>
<keyword evidence="2 5" id="KW-0812">Transmembrane</keyword>
<proteinExistence type="predicted"/>
<evidence type="ECO:0000256" key="4">
    <source>
        <dbReference type="ARBA" id="ARBA00023136"/>
    </source>
</evidence>
<dbReference type="Pfam" id="PF13886">
    <property type="entry name" value="TM7S3_TM198"/>
    <property type="match status" value="1"/>
</dbReference>
<evidence type="ECO:0000313" key="8">
    <source>
        <dbReference type="Proteomes" id="UP000481153"/>
    </source>
</evidence>
<name>A0A6G0X4Q3_9STRA</name>
<protein>
    <recommendedName>
        <fullName evidence="6">TM7S3/TM198-like domain-containing protein</fullName>
    </recommendedName>
</protein>
<dbReference type="InterPro" id="IPR025256">
    <property type="entry name" value="TM7S3/TM198-like_dom"/>
</dbReference>
<sequence length="250" mass="27215">MTFEAAVAQGLLGDPTVLRNVVIAGSVFLLLANLFVTFTGCKYFNISLVLQGATLGGYAGWYIGDAIGDSIDKRSPLLNIFVAIGFALFFAFFTCVLRLFMKFLFGAALGVQIGSVLNVIWFHTIDITMNRSNPNTLGYIAMALFGLLLGLAALLSGRKSHIPITAWVGSYWVVQSIGNFIGNFPPMFYPFPEDAPRSVSATVRGWIALSLLGTVVQAHLTTFGPHPGLDDMDDIQLEKEYNKQAAYRSL</sequence>
<dbReference type="EMBL" id="VJMJ01000102">
    <property type="protein sequence ID" value="KAF0734958.1"/>
    <property type="molecule type" value="Genomic_DNA"/>
</dbReference>
<feature type="transmembrane region" description="Helical" evidence="5">
    <location>
        <begin position="136"/>
        <end position="155"/>
    </location>
</feature>
<comment type="subcellular location">
    <subcellularLocation>
        <location evidence="1">Membrane</location>
        <topology evidence="1">Multi-pass membrane protein</topology>
    </subcellularLocation>
</comment>
<evidence type="ECO:0000256" key="1">
    <source>
        <dbReference type="ARBA" id="ARBA00004141"/>
    </source>
</evidence>